<gene>
    <name evidence="7" type="ORF">SAMN02910432_00523</name>
</gene>
<sequence>MTKVGILFSGQGAQVPGMGKDFYEKIPVFAETIDQASEICGFDLTECFGSSEMLKQTKYVQPALCAFSYGVFKALKNAAPDLNVVGGIGLSLGEYPALIASSMLDFETGMKLVSKRAEFMQEDCDRHQSSMAAILKPDVELVEKICAEISTDEKPVSIANYNSPKQVVIGGDDEAVKKASEKLSEEGKMRVVELNVNGAFHTPLFRTSSQRLGEVLKAVSFKDPEFVIESNTDKIPFTKENAAEILQRQVMSPTHFAACVEKMIKDCEIETFIEIGPGETLSKFVRQIDRNVGRASVETLEKMQKFSL</sequence>
<dbReference type="AlphaFoldDB" id="A0A1I2QEG1"/>
<organism evidence="7">
    <name type="scientific">Ligilactobacillus ruminis DSM 20403 = NBRC 102161</name>
    <dbReference type="NCBI Taxonomy" id="1423798"/>
    <lineage>
        <taxon>Bacteria</taxon>
        <taxon>Bacillati</taxon>
        <taxon>Bacillota</taxon>
        <taxon>Bacilli</taxon>
        <taxon>Lactobacillales</taxon>
        <taxon>Lactobacillaceae</taxon>
        <taxon>Ligilactobacillus</taxon>
    </lineage>
</organism>
<evidence type="ECO:0000259" key="6">
    <source>
        <dbReference type="SMART" id="SM00827"/>
    </source>
</evidence>
<keyword evidence="1 4" id="KW-0808">Transferase</keyword>
<dbReference type="InterPro" id="IPR014043">
    <property type="entry name" value="Acyl_transferase_dom"/>
</dbReference>
<comment type="similarity">
    <text evidence="4">Belongs to the fabD family.</text>
</comment>
<dbReference type="PANTHER" id="PTHR42681:SF1">
    <property type="entry name" value="MALONYL-COA-ACYL CARRIER PROTEIN TRANSACYLASE, MITOCHONDRIAL"/>
    <property type="match status" value="1"/>
</dbReference>
<dbReference type="RefSeq" id="WP_052750377.1">
    <property type="nucleotide sequence ID" value="NZ_AYYL01000010.1"/>
</dbReference>
<comment type="catalytic activity">
    <reaction evidence="3 4">
        <text>holo-[ACP] + malonyl-CoA = malonyl-[ACP] + CoA</text>
        <dbReference type="Rhea" id="RHEA:41792"/>
        <dbReference type="Rhea" id="RHEA-COMP:9623"/>
        <dbReference type="Rhea" id="RHEA-COMP:9685"/>
        <dbReference type="ChEBI" id="CHEBI:57287"/>
        <dbReference type="ChEBI" id="CHEBI:57384"/>
        <dbReference type="ChEBI" id="CHEBI:64479"/>
        <dbReference type="ChEBI" id="CHEBI:78449"/>
        <dbReference type="EC" id="2.3.1.39"/>
    </reaction>
</comment>
<feature type="active site" evidence="5">
    <location>
        <position position="201"/>
    </location>
</feature>
<keyword evidence="2 4" id="KW-0012">Acyltransferase</keyword>
<accession>A0A1I2QEG1</accession>
<dbReference type="OrthoDB" id="9805460at2"/>
<feature type="active site" evidence="5">
    <location>
        <position position="91"/>
    </location>
</feature>
<dbReference type="SMART" id="SM00827">
    <property type="entry name" value="PKS_AT"/>
    <property type="match status" value="1"/>
</dbReference>
<evidence type="ECO:0000256" key="1">
    <source>
        <dbReference type="ARBA" id="ARBA00022679"/>
    </source>
</evidence>
<reference evidence="7" key="1">
    <citation type="submission" date="2016-10" db="EMBL/GenBank/DDBJ databases">
        <authorList>
            <person name="de Groot N.N."/>
        </authorList>
    </citation>
    <scope>NUCLEOTIDE SEQUENCE [LARGE SCALE GENOMIC DNA]</scope>
    <source>
        <strain evidence="7">DSM 20403</strain>
    </source>
</reference>
<dbReference type="GO" id="GO:0006633">
    <property type="term" value="P:fatty acid biosynthetic process"/>
    <property type="evidence" value="ECO:0007669"/>
    <property type="project" value="TreeGrafter"/>
</dbReference>
<dbReference type="EC" id="2.3.1.39" evidence="4"/>
<dbReference type="FunFam" id="3.30.70.250:FF:000001">
    <property type="entry name" value="Malonyl CoA-acyl carrier protein transacylase"/>
    <property type="match status" value="1"/>
</dbReference>
<dbReference type="GO" id="GO:0004314">
    <property type="term" value="F:[acyl-carrier-protein] S-malonyltransferase activity"/>
    <property type="evidence" value="ECO:0007669"/>
    <property type="project" value="UniProtKB-EC"/>
</dbReference>
<dbReference type="Pfam" id="PF00698">
    <property type="entry name" value="Acyl_transf_1"/>
    <property type="match status" value="1"/>
</dbReference>
<evidence type="ECO:0000313" key="7">
    <source>
        <dbReference type="EMBL" id="SFG24637.1"/>
    </source>
</evidence>
<evidence type="ECO:0000256" key="4">
    <source>
        <dbReference type="PIRNR" id="PIRNR000446"/>
    </source>
</evidence>
<dbReference type="Proteomes" id="UP000182635">
    <property type="component" value="Unassembled WGS sequence"/>
</dbReference>
<dbReference type="GO" id="GO:0005829">
    <property type="term" value="C:cytosol"/>
    <property type="evidence" value="ECO:0007669"/>
    <property type="project" value="TreeGrafter"/>
</dbReference>
<dbReference type="InterPro" id="IPR016035">
    <property type="entry name" value="Acyl_Trfase/lysoPLipase"/>
</dbReference>
<dbReference type="Gene3D" id="3.40.366.10">
    <property type="entry name" value="Malonyl-Coenzyme A Acyl Carrier Protein, domain 2"/>
    <property type="match status" value="1"/>
</dbReference>
<name>A0A1I2QEG1_9LACO</name>
<dbReference type="InterPro" id="IPR050858">
    <property type="entry name" value="Mal-CoA-ACP_Trans/PKS_FabD"/>
</dbReference>
<dbReference type="InterPro" id="IPR001227">
    <property type="entry name" value="Ac_transferase_dom_sf"/>
</dbReference>
<dbReference type="PANTHER" id="PTHR42681">
    <property type="entry name" value="MALONYL-COA-ACYL CARRIER PROTEIN TRANSACYLASE, MITOCHONDRIAL"/>
    <property type="match status" value="1"/>
</dbReference>
<dbReference type="EMBL" id="FOPI01000007">
    <property type="protein sequence ID" value="SFG24637.1"/>
    <property type="molecule type" value="Genomic_DNA"/>
</dbReference>
<dbReference type="PIRSF" id="PIRSF000446">
    <property type="entry name" value="Mct"/>
    <property type="match status" value="1"/>
</dbReference>
<evidence type="ECO:0000256" key="5">
    <source>
        <dbReference type="PIRSR" id="PIRSR000446-1"/>
    </source>
</evidence>
<feature type="domain" description="Malonyl-CoA:ACP transacylase (MAT)" evidence="6">
    <location>
        <begin position="7"/>
        <end position="303"/>
    </location>
</feature>
<dbReference type="SUPFAM" id="SSF55048">
    <property type="entry name" value="Probable ACP-binding domain of malonyl-CoA ACP transacylase"/>
    <property type="match status" value="1"/>
</dbReference>
<evidence type="ECO:0000256" key="3">
    <source>
        <dbReference type="ARBA" id="ARBA00048462"/>
    </source>
</evidence>
<dbReference type="Gene3D" id="3.30.70.250">
    <property type="entry name" value="Malonyl-CoA ACP transacylase, ACP-binding"/>
    <property type="match status" value="1"/>
</dbReference>
<evidence type="ECO:0000256" key="2">
    <source>
        <dbReference type="ARBA" id="ARBA00023315"/>
    </source>
</evidence>
<dbReference type="SUPFAM" id="SSF52151">
    <property type="entry name" value="FabD/lysophospholipase-like"/>
    <property type="match status" value="1"/>
</dbReference>
<dbReference type="InterPro" id="IPR024925">
    <property type="entry name" value="Malonyl_CoA-ACP_transAc"/>
</dbReference>
<proteinExistence type="inferred from homology"/>
<protein>
    <recommendedName>
        <fullName evidence="4">Malonyl CoA-acyl carrier protein transacylase</fullName>
        <ecNumber evidence="4">2.3.1.39</ecNumber>
    </recommendedName>
</protein>
<dbReference type="InterPro" id="IPR016036">
    <property type="entry name" value="Malonyl_transacylase_ACP-bd"/>
</dbReference>